<dbReference type="InterPro" id="IPR037177">
    <property type="entry name" value="DLC_sf"/>
</dbReference>
<dbReference type="GO" id="GO:0051028">
    <property type="term" value="P:mRNA transport"/>
    <property type="evidence" value="ECO:0007669"/>
    <property type="project" value="UniProtKB-KW"/>
</dbReference>
<proteinExistence type="inferred from homology"/>
<evidence type="ECO:0000256" key="9">
    <source>
        <dbReference type="ARBA" id="ARBA00023242"/>
    </source>
</evidence>
<gene>
    <name evidence="12" type="ORF">WMSIL1_LOCUS14033</name>
</gene>
<evidence type="ECO:0000256" key="1">
    <source>
        <dbReference type="ARBA" id="ARBA00004123"/>
    </source>
</evidence>
<dbReference type="Proteomes" id="UP000321570">
    <property type="component" value="Unassembled WGS sequence"/>
</dbReference>
<sequence>TQRASVYWFILCTLFASAEYPKQYSYIYFAKMNEHRSVSVGSHEHTEGSRPILPIPGPEDREIRVTVKCVRMSEEMISYAAVTAEQALKQNATRKDVAAFVKKRFDEKYGPLWHCIVGRDFGSYITHQEQGFIVFRVDDWAFLLFATRQ</sequence>
<dbReference type="GO" id="GO:0007017">
    <property type="term" value="P:microtubule-based process"/>
    <property type="evidence" value="ECO:0007669"/>
    <property type="project" value="InterPro"/>
</dbReference>
<keyword evidence="11" id="KW-0732">Signal</keyword>
<feature type="non-terminal residue" evidence="12">
    <location>
        <position position="1"/>
    </location>
</feature>
<name>A0A564ZAA3_HYMDI</name>
<dbReference type="CDD" id="cd21452">
    <property type="entry name" value="DLC-like_DYNLL1_DYNLL2"/>
    <property type="match status" value="1"/>
</dbReference>
<evidence type="ECO:0000256" key="4">
    <source>
        <dbReference type="ARBA" id="ARBA00022490"/>
    </source>
</evidence>
<dbReference type="SMART" id="SM01375">
    <property type="entry name" value="Dynein_light"/>
    <property type="match status" value="1"/>
</dbReference>
<comment type="similarity">
    <text evidence="10">Belongs to the dynein light chain family.</text>
</comment>
<evidence type="ECO:0000313" key="13">
    <source>
        <dbReference type="Proteomes" id="UP000321570"/>
    </source>
</evidence>
<dbReference type="GO" id="GO:0005874">
    <property type="term" value="C:microtubule"/>
    <property type="evidence" value="ECO:0007669"/>
    <property type="project" value="UniProtKB-KW"/>
</dbReference>
<keyword evidence="4 10" id="KW-0963">Cytoplasm</keyword>
<evidence type="ECO:0000256" key="5">
    <source>
        <dbReference type="ARBA" id="ARBA00022701"/>
    </source>
</evidence>
<keyword evidence="9" id="KW-0539">Nucleus</keyword>
<dbReference type="Gene3D" id="3.30.740.10">
    <property type="entry name" value="Protein Inhibitor Of Neuronal Nitric Oxide Synthase"/>
    <property type="match status" value="1"/>
</dbReference>
<dbReference type="AlphaFoldDB" id="A0A564ZAA3"/>
<keyword evidence="6" id="KW-0509">mRNA transport</keyword>
<evidence type="ECO:0000313" key="12">
    <source>
        <dbReference type="EMBL" id="VUZ56435.1"/>
    </source>
</evidence>
<dbReference type="GO" id="GO:0015031">
    <property type="term" value="P:protein transport"/>
    <property type="evidence" value="ECO:0007669"/>
    <property type="project" value="UniProtKB-KW"/>
</dbReference>
<accession>A0A564ZAA3</accession>
<dbReference type="InterPro" id="IPR001372">
    <property type="entry name" value="Dynein_light_chain_typ-1/2"/>
</dbReference>
<feature type="signal peptide" evidence="11">
    <location>
        <begin position="1"/>
        <end position="18"/>
    </location>
</feature>
<evidence type="ECO:0000256" key="2">
    <source>
        <dbReference type="ARBA" id="ARBA00004245"/>
    </source>
</evidence>
<dbReference type="GO" id="GO:0045505">
    <property type="term" value="F:dynein intermediate chain binding"/>
    <property type="evidence" value="ECO:0007669"/>
    <property type="project" value="TreeGrafter"/>
</dbReference>
<keyword evidence="3" id="KW-0813">Transport</keyword>
<keyword evidence="7" id="KW-0653">Protein transport</keyword>
<keyword evidence="8 10" id="KW-0206">Cytoskeleton</keyword>
<dbReference type="FunFam" id="3.30.740.10:FF:000005">
    <property type="entry name" value="Dynein light chain"/>
    <property type="match status" value="1"/>
</dbReference>
<dbReference type="GO" id="GO:0005634">
    <property type="term" value="C:nucleus"/>
    <property type="evidence" value="ECO:0007669"/>
    <property type="project" value="UniProtKB-SubCell"/>
</dbReference>
<feature type="chain" id="PRO_5022020165" description="Dynein light chain" evidence="11">
    <location>
        <begin position="19"/>
        <end position="149"/>
    </location>
</feature>
<evidence type="ECO:0000256" key="7">
    <source>
        <dbReference type="ARBA" id="ARBA00022927"/>
    </source>
</evidence>
<dbReference type="EMBL" id="CABIJS010000703">
    <property type="protein sequence ID" value="VUZ56435.1"/>
    <property type="molecule type" value="Genomic_DNA"/>
</dbReference>
<evidence type="ECO:0000256" key="6">
    <source>
        <dbReference type="ARBA" id="ARBA00022816"/>
    </source>
</evidence>
<dbReference type="GO" id="GO:0005868">
    <property type="term" value="C:cytoplasmic dynein complex"/>
    <property type="evidence" value="ECO:0007669"/>
    <property type="project" value="TreeGrafter"/>
</dbReference>
<keyword evidence="5 10" id="KW-0493">Microtubule</keyword>
<evidence type="ECO:0000256" key="3">
    <source>
        <dbReference type="ARBA" id="ARBA00022448"/>
    </source>
</evidence>
<comment type="subcellular location">
    <subcellularLocation>
        <location evidence="2 10">Cytoplasm</location>
        <location evidence="2 10">Cytoskeleton</location>
    </subcellularLocation>
    <subcellularLocation>
        <location evidence="1">Nucleus</location>
    </subcellularLocation>
</comment>
<organism evidence="12 13">
    <name type="scientific">Hymenolepis diminuta</name>
    <name type="common">Rat tapeworm</name>
    <dbReference type="NCBI Taxonomy" id="6216"/>
    <lineage>
        <taxon>Eukaryota</taxon>
        <taxon>Metazoa</taxon>
        <taxon>Spiralia</taxon>
        <taxon>Lophotrochozoa</taxon>
        <taxon>Platyhelminthes</taxon>
        <taxon>Cestoda</taxon>
        <taxon>Eucestoda</taxon>
        <taxon>Cyclophyllidea</taxon>
        <taxon>Hymenolepididae</taxon>
        <taxon>Hymenolepis</taxon>
    </lineage>
</organism>
<dbReference type="SUPFAM" id="SSF54648">
    <property type="entry name" value="DLC"/>
    <property type="match status" value="1"/>
</dbReference>
<dbReference type="Pfam" id="PF01221">
    <property type="entry name" value="Dynein_light"/>
    <property type="match status" value="1"/>
</dbReference>
<keyword evidence="13" id="KW-1185">Reference proteome</keyword>
<evidence type="ECO:0000256" key="8">
    <source>
        <dbReference type="ARBA" id="ARBA00023212"/>
    </source>
</evidence>
<protein>
    <recommendedName>
        <fullName evidence="10">Dynein light chain</fullName>
    </recommendedName>
</protein>
<dbReference type="PANTHER" id="PTHR11886">
    <property type="entry name" value="DYNEIN LIGHT CHAIN"/>
    <property type="match status" value="1"/>
</dbReference>
<evidence type="ECO:0000256" key="11">
    <source>
        <dbReference type="SAM" id="SignalP"/>
    </source>
</evidence>
<keyword evidence="10" id="KW-0505">Motor protein</keyword>
<dbReference type="PANTHER" id="PTHR11886:SF35">
    <property type="entry name" value="DYNEIN LIGHT CHAIN"/>
    <property type="match status" value="1"/>
</dbReference>
<keyword evidence="10" id="KW-0243">Dynein</keyword>
<evidence type="ECO:0000256" key="10">
    <source>
        <dbReference type="RuleBase" id="RU365010"/>
    </source>
</evidence>
<reference evidence="12 13" key="1">
    <citation type="submission" date="2019-07" db="EMBL/GenBank/DDBJ databases">
        <authorList>
            <person name="Jastrzebski P J."/>
            <person name="Paukszto L."/>
            <person name="Jastrzebski P J."/>
        </authorList>
    </citation>
    <scope>NUCLEOTIDE SEQUENCE [LARGE SCALE GENOMIC DNA]</scope>
    <source>
        <strain evidence="12 13">WMS-il1</strain>
    </source>
</reference>